<feature type="region of interest" description="Disordered" evidence="1">
    <location>
        <begin position="169"/>
        <end position="191"/>
    </location>
</feature>
<accession>A0AAD8ZU04</accession>
<dbReference type="Proteomes" id="UP001239994">
    <property type="component" value="Unassembled WGS sequence"/>
</dbReference>
<protein>
    <recommendedName>
        <fullName evidence="4">Endonuclease/exonuclease/phosphatase domain-containing protein</fullName>
    </recommendedName>
</protein>
<keyword evidence="3" id="KW-1185">Reference proteome</keyword>
<evidence type="ECO:0000313" key="3">
    <source>
        <dbReference type="Proteomes" id="UP001239994"/>
    </source>
</evidence>
<evidence type="ECO:0000313" key="2">
    <source>
        <dbReference type="EMBL" id="KAK1805267.1"/>
    </source>
</evidence>
<sequence length="491" mass="55021">MGNQGSLRGLLSTRGNFARTKWSCWSCGEPDTGPVNGGNRDDSVVGSRIEPRVIQFPGGDQMLALKLKEVELEIKRQERNDIAGGMVFPVPEVQKLGDVVPLKGTSMCDVPVGDDEPVFAAPKEKVVPIVPDPEMPDLMSQKELAVAQRADSTLLHCLTLTDKQGEKATGYTTVSNSSPNMADGDPEGEQRMRHKKKFQKVIRELLYFTESWLNTAVPSHAIQPAEFFSVHRMDRPADSGKWRDGLVCVMVNNSWCNNANVITPARSCSPNLVLLALKFRPFYLPLEFTSVIVNIVYIPPQVSMDTALWELHGALTQFQAKHWDAALIMVGHFNSANLKRAVPKLYQHITFPTRGNRTLDHCYTPYKDSYKALAHPPCGKSDHAAIFLLPKYKQRLKWEAPVQREFARWTHKSVAALDDADWDMFRHSTDDVSKFMEAVVRFIGKLVDDMIPRATIMKFSQPEALGGQNHPRGSELLHCCLQRGDHQRAHG</sequence>
<dbReference type="EMBL" id="JAROKS010000003">
    <property type="protein sequence ID" value="KAK1805267.1"/>
    <property type="molecule type" value="Genomic_DNA"/>
</dbReference>
<feature type="compositionally biased region" description="Polar residues" evidence="1">
    <location>
        <begin position="170"/>
        <end position="180"/>
    </location>
</feature>
<reference evidence="2" key="1">
    <citation type="submission" date="2023-03" db="EMBL/GenBank/DDBJ databases">
        <title>Electrophorus voltai genome.</title>
        <authorList>
            <person name="Bian C."/>
        </authorList>
    </citation>
    <scope>NUCLEOTIDE SEQUENCE</scope>
    <source>
        <strain evidence="2">CB-2022</strain>
        <tissue evidence="2">Muscle</tissue>
    </source>
</reference>
<gene>
    <name evidence="2" type="ORF">P4O66_019608</name>
</gene>
<evidence type="ECO:0008006" key="4">
    <source>
        <dbReference type="Google" id="ProtNLM"/>
    </source>
</evidence>
<comment type="caution">
    <text evidence="2">The sequence shown here is derived from an EMBL/GenBank/DDBJ whole genome shotgun (WGS) entry which is preliminary data.</text>
</comment>
<proteinExistence type="predicted"/>
<name>A0AAD8ZU04_9TELE</name>
<dbReference type="Gene3D" id="3.60.10.10">
    <property type="entry name" value="Endonuclease/exonuclease/phosphatase"/>
    <property type="match status" value="1"/>
</dbReference>
<dbReference type="InterPro" id="IPR036691">
    <property type="entry name" value="Endo/exonu/phosph_ase_sf"/>
</dbReference>
<dbReference type="PANTHER" id="PTHR47510:SF3">
    <property type="entry name" value="ENDO_EXONUCLEASE_PHOSPHATASE DOMAIN-CONTAINING PROTEIN"/>
    <property type="match status" value="1"/>
</dbReference>
<evidence type="ECO:0000256" key="1">
    <source>
        <dbReference type="SAM" id="MobiDB-lite"/>
    </source>
</evidence>
<organism evidence="2 3">
    <name type="scientific">Electrophorus voltai</name>
    <dbReference type="NCBI Taxonomy" id="2609070"/>
    <lineage>
        <taxon>Eukaryota</taxon>
        <taxon>Metazoa</taxon>
        <taxon>Chordata</taxon>
        <taxon>Craniata</taxon>
        <taxon>Vertebrata</taxon>
        <taxon>Euteleostomi</taxon>
        <taxon>Actinopterygii</taxon>
        <taxon>Neopterygii</taxon>
        <taxon>Teleostei</taxon>
        <taxon>Ostariophysi</taxon>
        <taxon>Gymnotiformes</taxon>
        <taxon>Gymnotoidei</taxon>
        <taxon>Gymnotidae</taxon>
        <taxon>Electrophorus</taxon>
    </lineage>
</organism>
<dbReference type="AlphaFoldDB" id="A0AAD8ZU04"/>
<dbReference type="PANTHER" id="PTHR47510">
    <property type="entry name" value="REVERSE TRANSCRIPTASE DOMAIN-CONTAINING PROTEIN"/>
    <property type="match status" value="1"/>
</dbReference>